<proteinExistence type="predicted"/>
<dbReference type="AlphaFoldDB" id="A0A2P4ZKB5"/>
<protein>
    <recommendedName>
        <fullName evidence="4">Hydrophobin</fullName>
    </recommendedName>
</protein>
<dbReference type="Proteomes" id="UP000054821">
    <property type="component" value="Unassembled WGS sequence"/>
</dbReference>
<comment type="caution">
    <text evidence="2">The sequence shown here is derived from an EMBL/GenBank/DDBJ whole genome shotgun (WGS) entry which is preliminary data.</text>
</comment>
<evidence type="ECO:0008006" key="4">
    <source>
        <dbReference type="Google" id="ProtNLM"/>
    </source>
</evidence>
<keyword evidence="1" id="KW-0732">Signal</keyword>
<dbReference type="RefSeq" id="XP_018657970.1">
    <property type="nucleotide sequence ID" value="XM_018808871.1"/>
</dbReference>
<sequence length="153" mass="16527">MRTSAFAAILGFAVYGSQATAINFADNWRDNWRDNWPTNWPDNWSDNWPDNWPVTWLVSLLGSLNSLNRIDNLNSIDSLSSLDSLDSLASLASLNGLDHFPENPCEWLGGTCEATAVNFCSGLNDIKIGVPCGSFGSISVGTAGVGCCWHAAI</sequence>
<gene>
    <name evidence="2" type="ORF">TGAM01_v206216</name>
</gene>
<accession>A0A2P4ZKB5</accession>
<reference evidence="2 3" key="1">
    <citation type="journal article" date="2016" name="Genome Announc.">
        <title>Draft Whole-Genome Sequence of Trichoderma gamsii T6085, a Promising Biocontrol Agent of Fusarium Head Blight on Wheat.</title>
        <authorList>
            <person name="Baroncelli R."/>
            <person name="Zapparata A."/>
            <person name="Piaggeschi G."/>
            <person name="Sarrocco S."/>
            <person name="Vannacci G."/>
        </authorList>
    </citation>
    <scope>NUCLEOTIDE SEQUENCE [LARGE SCALE GENOMIC DNA]</scope>
    <source>
        <strain evidence="2 3">T6085</strain>
    </source>
</reference>
<dbReference type="EMBL" id="JPDN02000021">
    <property type="protein sequence ID" value="PON24708.1"/>
    <property type="molecule type" value="Genomic_DNA"/>
</dbReference>
<evidence type="ECO:0000256" key="1">
    <source>
        <dbReference type="SAM" id="SignalP"/>
    </source>
</evidence>
<organism evidence="2 3">
    <name type="scientific">Trichoderma gamsii</name>
    <dbReference type="NCBI Taxonomy" id="398673"/>
    <lineage>
        <taxon>Eukaryota</taxon>
        <taxon>Fungi</taxon>
        <taxon>Dikarya</taxon>
        <taxon>Ascomycota</taxon>
        <taxon>Pezizomycotina</taxon>
        <taxon>Sordariomycetes</taxon>
        <taxon>Hypocreomycetidae</taxon>
        <taxon>Hypocreales</taxon>
        <taxon>Hypocreaceae</taxon>
        <taxon>Trichoderma</taxon>
    </lineage>
</organism>
<feature type="chain" id="PRO_5015149463" description="Hydrophobin" evidence="1">
    <location>
        <begin position="20"/>
        <end position="153"/>
    </location>
</feature>
<evidence type="ECO:0000313" key="2">
    <source>
        <dbReference type="EMBL" id="PON24708.1"/>
    </source>
</evidence>
<evidence type="ECO:0000313" key="3">
    <source>
        <dbReference type="Proteomes" id="UP000054821"/>
    </source>
</evidence>
<dbReference type="GeneID" id="29988954"/>
<name>A0A2P4ZKB5_9HYPO</name>
<keyword evidence="3" id="KW-1185">Reference proteome</keyword>
<feature type="signal peptide" evidence="1">
    <location>
        <begin position="1"/>
        <end position="19"/>
    </location>
</feature>